<dbReference type="Gene3D" id="3.40.1010.10">
    <property type="entry name" value="Cobalt-precorrin-4 Transmethylase, Domain 1"/>
    <property type="match status" value="1"/>
</dbReference>
<dbReference type="Pfam" id="PF00590">
    <property type="entry name" value="TP_methylase"/>
    <property type="match status" value="1"/>
</dbReference>
<dbReference type="Proteomes" id="UP000182060">
    <property type="component" value="Chromosome"/>
</dbReference>
<dbReference type="GO" id="GO:0032259">
    <property type="term" value="P:methylation"/>
    <property type="evidence" value="ECO:0007669"/>
    <property type="project" value="UniProtKB-KW"/>
</dbReference>
<comment type="pathway">
    <text evidence="7">Porphyrin-containing compound metabolism; siroheme biosynthesis; precorrin-2 from uroporphyrinogen III: step 1/1.</text>
</comment>
<dbReference type="Gene3D" id="3.30.950.10">
    <property type="entry name" value="Methyltransferase, Cobalt-precorrin-4 Transmethylase, Domain 2"/>
    <property type="match status" value="1"/>
</dbReference>
<keyword evidence="6" id="KW-0627">Porphyrin biosynthesis</keyword>
<dbReference type="RefSeq" id="WP_071538752.1">
    <property type="nucleotide sequence ID" value="NZ_CP015016.1"/>
</dbReference>
<dbReference type="GO" id="GO:0019354">
    <property type="term" value="P:siroheme biosynthetic process"/>
    <property type="evidence" value="ECO:0007669"/>
    <property type="project" value="InterPro"/>
</dbReference>
<feature type="domain" description="Tetrapyrrole methylase" evidence="9">
    <location>
        <begin position="14"/>
        <end position="226"/>
    </location>
</feature>
<evidence type="ECO:0000256" key="7">
    <source>
        <dbReference type="ARBA" id="ARBA00025705"/>
    </source>
</evidence>
<dbReference type="FunFam" id="3.40.1010.10:FF:000001">
    <property type="entry name" value="Siroheme synthase"/>
    <property type="match status" value="1"/>
</dbReference>
<dbReference type="NCBIfam" id="NF004790">
    <property type="entry name" value="PRK06136.1"/>
    <property type="match status" value="1"/>
</dbReference>
<keyword evidence="5" id="KW-0949">S-adenosyl-L-methionine</keyword>
<proteinExistence type="inferred from homology"/>
<organism evidence="10 11">
    <name type="scientific">Polynucleobacter asymbioticus</name>
    <dbReference type="NCBI Taxonomy" id="576611"/>
    <lineage>
        <taxon>Bacteria</taxon>
        <taxon>Pseudomonadati</taxon>
        <taxon>Pseudomonadota</taxon>
        <taxon>Betaproteobacteria</taxon>
        <taxon>Burkholderiales</taxon>
        <taxon>Burkholderiaceae</taxon>
        <taxon>Polynucleobacter</taxon>
    </lineage>
</organism>
<feature type="region of interest" description="Disordered" evidence="8">
    <location>
        <begin position="258"/>
        <end position="282"/>
    </location>
</feature>
<evidence type="ECO:0000256" key="3">
    <source>
        <dbReference type="ARBA" id="ARBA00022603"/>
    </source>
</evidence>
<feature type="compositionally biased region" description="Basic and acidic residues" evidence="8">
    <location>
        <begin position="258"/>
        <end position="269"/>
    </location>
</feature>
<dbReference type="GO" id="GO:0004851">
    <property type="term" value="F:uroporphyrin-III C-methyltransferase activity"/>
    <property type="evidence" value="ECO:0007669"/>
    <property type="project" value="UniProtKB-EC"/>
</dbReference>
<dbReference type="InterPro" id="IPR014776">
    <property type="entry name" value="4pyrrole_Mease_sub2"/>
</dbReference>
<evidence type="ECO:0000259" key="9">
    <source>
        <dbReference type="Pfam" id="PF00590"/>
    </source>
</evidence>
<dbReference type="InterPro" id="IPR014777">
    <property type="entry name" value="4pyrrole_Mease_sub1"/>
</dbReference>
<dbReference type="InterPro" id="IPR000878">
    <property type="entry name" value="4pyrrol_Mease"/>
</dbReference>
<name>A0AAC9NHT2_9BURK</name>
<evidence type="ECO:0000313" key="11">
    <source>
        <dbReference type="Proteomes" id="UP000182060"/>
    </source>
</evidence>
<evidence type="ECO:0000256" key="1">
    <source>
        <dbReference type="ARBA" id="ARBA00005879"/>
    </source>
</evidence>
<evidence type="ECO:0000256" key="8">
    <source>
        <dbReference type="SAM" id="MobiDB-lite"/>
    </source>
</evidence>
<dbReference type="InterPro" id="IPR003043">
    <property type="entry name" value="Uropor_MeTrfase_CS"/>
</dbReference>
<protein>
    <recommendedName>
        <fullName evidence="2">uroporphyrinogen-III C-methyltransferase</fullName>
        <ecNumber evidence="2">2.1.1.107</ecNumber>
    </recommendedName>
</protein>
<dbReference type="CDD" id="cd11642">
    <property type="entry name" value="SUMT"/>
    <property type="match status" value="1"/>
</dbReference>
<feature type="compositionally biased region" description="Polar residues" evidence="8">
    <location>
        <begin position="270"/>
        <end position="282"/>
    </location>
</feature>
<evidence type="ECO:0000256" key="4">
    <source>
        <dbReference type="ARBA" id="ARBA00022679"/>
    </source>
</evidence>
<keyword evidence="4" id="KW-0808">Transferase</keyword>
<evidence type="ECO:0000256" key="6">
    <source>
        <dbReference type="ARBA" id="ARBA00023244"/>
    </source>
</evidence>
<dbReference type="SUPFAM" id="SSF53790">
    <property type="entry name" value="Tetrapyrrole methylase"/>
    <property type="match status" value="1"/>
</dbReference>
<gene>
    <name evidence="10" type="ORF">AOC25_02230</name>
</gene>
<dbReference type="AlphaFoldDB" id="A0AAC9NHT2"/>
<dbReference type="PANTHER" id="PTHR45790:SF3">
    <property type="entry name" value="S-ADENOSYL-L-METHIONINE-DEPENDENT UROPORPHYRINOGEN III METHYLTRANSFERASE, CHLOROPLASTIC"/>
    <property type="match status" value="1"/>
</dbReference>
<dbReference type="EC" id="2.1.1.107" evidence="2"/>
<dbReference type="NCBIfam" id="TIGR01469">
    <property type="entry name" value="cobA_cysG_Cterm"/>
    <property type="match status" value="1"/>
</dbReference>
<dbReference type="PANTHER" id="PTHR45790">
    <property type="entry name" value="SIROHEME SYNTHASE-RELATED"/>
    <property type="match status" value="1"/>
</dbReference>
<reference evidence="10" key="1">
    <citation type="journal article" date="2017" name="Appl. Environ. Microbiol.">
        <title>Microdiversification of a pelagic Polynucleobacter species is mainly driven by acquisition of genomic islands from a partially interspecific gene pool.</title>
        <authorList>
            <person name="Hoetzinger M."/>
            <person name="Hahn M.W."/>
            <person name="Jezberova J."/>
            <person name="Schmidt J."/>
            <person name="Koll U."/>
        </authorList>
    </citation>
    <scope>NUCLEOTIDE SEQUENCE</scope>
    <source>
        <strain evidence="10">MWH-RechtKol4</strain>
    </source>
</reference>
<dbReference type="InterPro" id="IPR050161">
    <property type="entry name" value="Siro_Cobalamin_biosynth"/>
</dbReference>
<dbReference type="EMBL" id="CP015017">
    <property type="protein sequence ID" value="APC00523.1"/>
    <property type="molecule type" value="Genomic_DNA"/>
</dbReference>
<dbReference type="InterPro" id="IPR006366">
    <property type="entry name" value="CobA/CysG_C"/>
</dbReference>
<keyword evidence="3 10" id="KW-0489">Methyltransferase</keyword>
<dbReference type="PROSITE" id="PS00839">
    <property type="entry name" value="SUMT_1"/>
    <property type="match status" value="1"/>
</dbReference>
<sequence length="282" mass="30522">MTTISTNNSNRLGKVYLVGAGPGAVDLITVRGAKLLEQADIVFFDALVDRQMLTLCPQAIQIEVGKRCGKLSSAQQFINKRLVDATQKYQMIVRLKGGDPMLFGRADEEIQTLKAAGIEVQVVPGITAALAGAASIQQSLTLRGVSRSVAFITLAQSAENLAPAQPISNPTADTLVYYMGRKDAARIAQQLIEQSPNQNGATPVQILEAVSTPRERLWTNTLEELAAGKADQWFDSSSPALIMIGEALRGKNQISESLERSSSEIDNRLQDSQILTNSRRRA</sequence>
<evidence type="ECO:0000256" key="5">
    <source>
        <dbReference type="ARBA" id="ARBA00022691"/>
    </source>
</evidence>
<dbReference type="InterPro" id="IPR035996">
    <property type="entry name" value="4pyrrol_Methylase_sf"/>
</dbReference>
<evidence type="ECO:0000313" key="10">
    <source>
        <dbReference type="EMBL" id="APC00523.1"/>
    </source>
</evidence>
<comment type="similarity">
    <text evidence="1">Belongs to the precorrin methyltransferase family.</text>
</comment>
<evidence type="ECO:0000256" key="2">
    <source>
        <dbReference type="ARBA" id="ARBA00012162"/>
    </source>
</evidence>
<accession>A0AAC9NHT2</accession>